<dbReference type="InterPro" id="IPR051477">
    <property type="entry name" value="Expansin_CellWall"/>
</dbReference>
<dbReference type="CDD" id="cd22191">
    <property type="entry name" value="DPBB_RlpA_EXP_N-like"/>
    <property type="match status" value="1"/>
</dbReference>
<dbReference type="OrthoDB" id="406505at2759"/>
<protein>
    <submittedName>
        <fullName evidence="5">Barwin-like endoglucanase</fullName>
    </submittedName>
</protein>
<evidence type="ECO:0000256" key="1">
    <source>
        <dbReference type="ARBA" id="ARBA00022729"/>
    </source>
</evidence>
<evidence type="ECO:0000256" key="2">
    <source>
        <dbReference type="SAM" id="MobiDB-lite"/>
    </source>
</evidence>
<evidence type="ECO:0000313" key="5">
    <source>
        <dbReference type="EMBL" id="KZS99203.1"/>
    </source>
</evidence>
<dbReference type="InterPro" id="IPR009009">
    <property type="entry name" value="RlpA-like_DPBB"/>
</dbReference>
<keyword evidence="6" id="KW-1185">Reference proteome</keyword>
<dbReference type="EMBL" id="KV419394">
    <property type="protein sequence ID" value="KZS99203.1"/>
    <property type="molecule type" value="Genomic_DNA"/>
</dbReference>
<gene>
    <name evidence="5" type="ORF">SISNIDRAFT_448064</name>
</gene>
<feature type="domain" description="RlpA-like protein double-psi beta-barrel" evidence="4">
    <location>
        <begin position="152"/>
        <end position="248"/>
    </location>
</feature>
<dbReference type="STRING" id="1314777.A0A165ALA3"/>
<sequence length="252" mass="26776">MFASLPLVSFLLATVALPFAQALAVPRSPEPSEPADWGKFNLEDYDTYHCRYMALDCEYKHNTAFFNTCCTPLNAGQSLSSRPEECNPDPTGENGTCDCDDGEDEPSSNPPANIENDPTTPAPSSTPTPTTHSSTKAPTTTASPPSSSQNSGGVATFFYQNGVAGACGTVHQDSDFIAAIDQDRYGNSGNASPLCGKQVRITNTNNQKSVTVTIADDCPTCINSNSIDLSVGAFTQIATEEEGEVPIKWQFV</sequence>
<proteinExistence type="predicted"/>
<dbReference type="SUPFAM" id="SSF50685">
    <property type="entry name" value="Barwin-like endoglucanases"/>
    <property type="match status" value="1"/>
</dbReference>
<feature type="chain" id="PRO_5007855354" evidence="3">
    <location>
        <begin position="23"/>
        <end position="252"/>
    </location>
</feature>
<feature type="signal peptide" evidence="3">
    <location>
        <begin position="1"/>
        <end position="22"/>
    </location>
</feature>
<evidence type="ECO:0000313" key="6">
    <source>
        <dbReference type="Proteomes" id="UP000076722"/>
    </source>
</evidence>
<dbReference type="PANTHER" id="PTHR31836:SF24">
    <property type="entry name" value="RLPA-LIKE PROTEIN DOUBLE-PSI BETA-BARREL DOMAIN-CONTAINING PROTEIN"/>
    <property type="match status" value="1"/>
</dbReference>
<name>A0A165ALA3_9AGAM</name>
<dbReference type="Gene3D" id="2.40.40.10">
    <property type="entry name" value="RlpA-like domain"/>
    <property type="match status" value="1"/>
</dbReference>
<evidence type="ECO:0000256" key="3">
    <source>
        <dbReference type="SAM" id="SignalP"/>
    </source>
</evidence>
<dbReference type="PANTHER" id="PTHR31836">
    <property type="match status" value="1"/>
</dbReference>
<dbReference type="AlphaFoldDB" id="A0A165ALA3"/>
<reference evidence="5 6" key="1">
    <citation type="journal article" date="2016" name="Mol. Biol. Evol.">
        <title>Comparative Genomics of Early-Diverging Mushroom-Forming Fungi Provides Insights into the Origins of Lignocellulose Decay Capabilities.</title>
        <authorList>
            <person name="Nagy L.G."/>
            <person name="Riley R."/>
            <person name="Tritt A."/>
            <person name="Adam C."/>
            <person name="Daum C."/>
            <person name="Floudas D."/>
            <person name="Sun H."/>
            <person name="Yadav J.S."/>
            <person name="Pangilinan J."/>
            <person name="Larsson K.H."/>
            <person name="Matsuura K."/>
            <person name="Barry K."/>
            <person name="Labutti K."/>
            <person name="Kuo R."/>
            <person name="Ohm R.A."/>
            <person name="Bhattacharya S.S."/>
            <person name="Shirouzu T."/>
            <person name="Yoshinaga Y."/>
            <person name="Martin F.M."/>
            <person name="Grigoriev I.V."/>
            <person name="Hibbett D.S."/>
        </authorList>
    </citation>
    <scope>NUCLEOTIDE SEQUENCE [LARGE SCALE GENOMIC DNA]</scope>
    <source>
        <strain evidence="5 6">HHB9708</strain>
    </source>
</reference>
<dbReference type="Proteomes" id="UP000076722">
    <property type="component" value="Unassembled WGS sequence"/>
</dbReference>
<feature type="region of interest" description="Disordered" evidence="2">
    <location>
        <begin position="79"/>
        <end position="151"/>
    </location>
</feature>
<accession>A0A165ALA3</accession>
<organism evidence="5 6">
    <name type="scientific">Sistotremastrum niveocremeum HHB9708</name>
    <dbReference type="NCBI Taxonomy" id="1314777"/>
    <lineage>
        <taxon>Eukaryota</taxon>
        <taxon>Fungi</taxon>
        <taxon>Dikarya</taxon>
        <taxon>Basidiomycota</taxon>
        <taxon>Agaricomycotina</taxon>
        <taxon>Agaricomycetes</taxon>
        <taxon>Sistotremastrales</taxon>
        <taxon>Sistotremastraceae</taxon>
        <taxon>Sertulicium</taxon>
        <taxon>Sertulicium niveocremeum</taxon>
    </lineage>
</organism>
<dbReference type="InterPro" id="IPR036908">
    <property type="entry name" value="RlpA-like_sf"/>
</dbReference>
<feature type="compositionally biased region" description="Low complexity" evidence="2">
    <location>
        <begin position="127"/>
        <end position="148"/>
    </location>
</feature>
<evidence type="ECO:0000259" key="4">
    <source>
        <dbReference type="Pfam" id="PF03330"/>
    </source>
</evidence>
<dbReference type="Pfam" id="PF03330">
    <property type="entry name" value="DPBB_1"/>
    <property type="match status" value="1"/>
</dbReference>
<keyword evidence="1 3" id="KW-0732">Signal</keyword>